<comment type="caution">
    <text evidence="1">The sequence shown here is derived from an EMBL/GenBank/DDBJ whole genome shotgun (WGS) entry which is preliminary data.</text>
</comment>
<reference evidence="1" key="2">
    <citation type="journal article" date="2014" name="ISME J.">
        <title>Microbial stratification in low pH oxic and suboxic macroscopic growths along an acid mine drainage.</title>
        <authorList>
            <person name="Mendez-Garcia C."/>
            <person name="Mesa V."/>
            <person name="Sprenger R.R."/>
            <person name="Richter M."/>
            <person name="Diez M.S."/>
            <person name="Solano J."/>
            <person name="Bargiela R."/>
            <person name="Golyshina O.V."/>
            <person name="Manteca A."/>
            <person name="Ramos J.L."/>
            <person name="Gallego J.R."/>
            <person name="Llorente I."/>
            <person name="Martins Dos Santos V.A."/>
            <person name="Jensen O.N."/>
            <person name="Pelaez A.I."/>
            <person name="Sanchez J."/>
            <person name="Ferrer M."/>
        </authorList>
    </citation>
    <scope>NUCLEOTIDE SEQUENCE</scope>
</reference>
<dbReference type="PANTHER" id="PTHR43591">
    <property type="entry name" value="METHYLTRANSFERASE"/>
    <property type="match status" value="1"/>
</dbReference>
<dbReference type="EC" id="2.1.1.-" evidence="1"/>
<keyword evidence="1" id="KW-0808">Transferase</keyword>
<protein>
    <submittedName>
        <fullName evidence="1">Methyltransferase type 11</fullName>
        <ecNumber evidence="1">2.1.1.-</ecNumber>
    </submittedName>
</protein>
<dbReference type="CDD" id="cd02440">
    <property type="entry name" value="AdoMet_MTases"/>
    <property type="match status" value="1"/>
</dbReference>
<dbReference type="GO" id="GO:0008168">
    <property type="term" value="F:methyltransferase activity"/>
    <property type="evidence" value="ECO:0007669"/>
    <property type="project" value="UniProtKB-KW"/>
</dbReference>
<dbReference type="Gene3D" id="3.40.50.150">
    <property type="entry name" value="Vaccinia Virus protein VP39"/>
    <property type="match status" value="1"/>
</dbReference>
<name>T0Z4H6_9ZZZZ</name>
<evidence type="ECO:0000313" key="1">
    <source>
        <dbReference type="EMBL" id="EQD42901.1"/>
    </source>
</evidence>
<dbReference type="Pfam" id="PF13489">
    <property type="entry name" value="Methyltransf_23"/>
    <property type="match status" value="1"/>
</dbReference>
<feature type="non-terminal residue" evidence="1">
    <location>
        <position position="1"/>
    </location>
</feature>
<proteinExistence type="predicted"/>
<gene>
    <name evidence="1" type="ORF">B2A_10118</name>
</gene>
<dbReference type="SUPFAM" id="SSF53335">
    <property type="entry name" value="S-adenosyl-L-methionine-dependent methyltransferases"/>
    <property type="match status" value="1"/>
</dbReference>
<keyword evidence="1" id="KW-0489">Methyltransferase</keyword>
<sequence length="243" mass="26506">QLELQQQRQQQAAADANALDPLYAAFEDRFRGDRALVRARAEPYVEWMREVGAGTAVAPVLDIGCGRGEWLELLRDQGLIGRGVDLNRVFLDACRGRGLDVIEGDAIDSLRAIPDGSVGAVTSMHLVEHLPFERVIALLDEIRRVLRSGGLVLLETPNPENLSVGACNFYMDPTHRNPLPPEALRWIVGARGFMCARIERLTVARELNAPPLLSDEVPGAASVNVLLASLSVAPDYAIIARKA</sequence>
<dbReference type="EMBL" id="AUZZ01007305">
    <property type="protein sequence ID" value="EQD42901.1"/>
    <property type="molecule type" value="Genomic_DNA"/>
</dbReference>
<reference evidence="1" key="1">
    <citation type="submission" date="2013-08" db="EMBL/GenBank/DDBJ databases">
        <authorList>
            <person name="Mendez C."/>
            <person name="Richter M."/>
            <person name="Ferrer M."/>
            <person name="Sanchez J."/>
        </authorList>
    </citation>
    <scope>NUCLEOTIDE SEQUENCE</scope>
</reference>
<organism evidence="1">
    <name type="scientific">mine drainage metagenome</name>
    <dbReference type="NCBI Taxonomy" id="410659"/>
    <lineage>
        <taxon>unclassified sequences</taxon>
        <taxon>metagenomes</taxon>
        <taxon>ecological metagenomes</taxon>
    </lineage>
</organism>
<dbReference type="AlphaFoldDB" id="T0Z4H6"/>
<dbReference type="GO" id="GO:0032259">
    <property type="term" value="P:methylation"/>
    <property type="evidence" value="ECO:0007669"/>
    <property type="project" value="UniProtKB-KW"/>
</dbReference>
<accession>T0Z4H6</accession>
<dbReference type="InterPro" id="IPR029063">
    <property type="entry name" value="SAM-dependent_MTases_sf"/>
</dbReference>
<dbReference type="PANTHER" id="PTHR43591:SF24">
    <property type="entry name" value="2-METHOXY-6-POLYPRENYL-1,4-BENZOQUINOL METHYLASE, MITOCHONDRIAL"/>
    <property type="match status" value="1"/>
</dbReference>